<comment type="similarity">
    <text evidence="6">Belongs to the peptidase M24A family. Methionine aminopeptidase type 1 subfamily.</text>
</comment>
<feature type="binding site" evidence="6">
    <location>
        <position position="183"/>
    </location>
    <ligand>
        <name>a divalent metal cation</name>
        <dbReference type="ChEBI" id="CHEBI:60240"/>
        <label>2</label>
        <note>catalytic</note>
    </ligand>
</feature>
<reference evidence="9 10" key="1">
    <citation type="submission" date="2019-08" db="EMBL/GenBank/DDBJ databases">
        <title>Hyperibacter terrae gen. nov., sp. nov. and Hyperibacter viscosus sp. nov., two new members in the family Rhodospirillaceae isolated from the rhizosphere of Hypericum perforatum.</title>
        <authorList>
            <person name="Noviana Z."/>
        </authorList>
    </citation>
    <scope>NUCLEOTIDE SEQUENCE [LARGE SCALE GENOMIC DNA]</scope>
    <source>
        <strain evidence="9 10">R5913</strain>
    </source>
</reference>
<feature type="binding site" evidence="6">
    <location>
        <position position="216"/>
    </location>
    <ligand>
        <name>a divalent metal cation</name>
        <dbReference type="ChEBI" id="CHEBI:60240"/>
        <label>2</label>
        <note>catalytic</note>
    </ligand>
</feature>
<dbReference type="Proteomes" id="UP000326202">
    <property type="component" value="Chromosome"/>
</dbReference>
<evidence type="ECO:0000256" key="1">
    <source>
        <dbReference type="ARBA" id="ARBA00002521"/>
    </source>
</evidence>
<dbReference type="PANTHER" id="PTHR43330:SF27">
    <property type="entry name" value="METHIONINE AMINOPEPTIDASE"/>
    <property type="match status" value="1"/>
</dbReference>
<dbReference type="GO" id="GO:0004239">
    <property type="term" value="F:initiator methionyl aminopeptidase activity"/>
    <property type="evidence" value="ECO:0007669"/>
    <property type="project" value="UniProtKB-UniRule"/>
</dbReference>
<feature type="binding site" evidence="6">
    <location>
        <position position="120"/>
    </location>
    <ligand>
        <name>a divalent metal cation</name>
        <dbReference type="ChEBI" id="CHEBI:60240"/>
        <label>1</label>
    </ligand>
</feature>
<evidence type="ECO:0000256" key="2">
    <source>
        <dbReference type="ARBA" id="ARBA00022438"/>
    </source>
</evidence>
<feature type="binding site" evidence="6">
    <location>
        <position position="120"/>
    </location>
    <ligand>
        <name>a divalent metal cation</name>
        <dbReference type="ChEBI" id="CHEBI:60240"/>
        <label>2</label>
        <note>catalytic</note>
    </ligand>
</feature>
<comment type="catalytic activity">
    <reaction evidence="6 7">
        <text>Release of N-terminal amino acids, preferentially methionine, from peptides and arylamides.</text>
        <dbReference type="EC" id="3.4.11.18"/>
    </reaction>
</comment>
<dbReference type="InterPro" id="IPR001714">
    <property type="entry name" value="Pept_M24_MAP"/>
</dbReference>
<evidence type="ECO:0000313" key="10">
    <source>
        <dbReference type="Proteomes" id="UP000326202"/>
    </source>
</evidence>
<dbReference type="PROSITE" id="PS00680">
    <property type="entry name" value="MAP_1"/>
    <property type="match status" value="1"/>
</dbReference>
<feature type="binding site" evidence="6">
    <location>
        <position position="247"/>
    </location>
    <ligand>
        <name>a divalent metal cation</name>
        <dbReference type="ChEBI" id="CHEBI:60240"/>
        <label>2</label>
        <note>catalytic</note>
    </ligand>
</feature>
<dbReference type="PRINTS" id="PR00599">
    <property type="entry name" value="MAPEPTIDASE"/>
</dbReference>
<keyword evidence="10" id="KW-1185">Reference proteome</keyword>
<dbReference type="GO" id="GO:0046872">
    <property type="term" value="F:metal ion binding"/>
    <property type="evidence" value="ECO:0007669"/>
    <property type="project" value="UniProtKB-UniRule"/>
</dbReference>
<dbReference type="GO" id="GO:0005829">
    <property type="term" value="C:cytosol"/>
    <property type="evidence" value="ECO:0007669"/>
    <property type="project" value="TreeGrafter"/>
</dbReference>
<accession>A0A5J6MLV1</accession>
<dbReference type="CDD" id="cd01086">
    <property type="entry name" value="MetAP1"/>
    <property type="match status" value="1"/>
</dbReference>
<dbReference type="InterPro" id="IPR036005">
    <property type="entry name" value="Creatinase/aminopeptidase-like"/>
</dbReference>
<organism evidence="9 10">
    <name type="scientific">Hypericibacter terrae</name>
    <dbReference type="NCBI Taxonomy" id="2602015"/>
    <lineage>
        <taxon>Bacteria</taxon>
        <taxon>Pseudomonadati</taxon>
        <taxon>Pseudomonadota</taxon>
        <taxon>Alphaproteobacteria</taxon>
        <taxon>Rhodospirillales</taxon>
        <taxon>Dongiaceae</taxon>
        <taxon>Hypericibacter</taxon>
    </lineage>
</organism>
<evidence type="ECO:0000313" key="9">
    <source>
        <dbReference type="EMBL" id="QEX18349.1"/>
    </source>
</evidence>
<keyword evidence="2 6" id="KW-0031">Aminopeptidase</keyword>
<feature type="binding site" evidence="6">
    <location>
        <position position="247"/>
    </location>
    <ligand>
        <name>a divalent metal cation</name>
        <dbReference type="ChEBI" id="CHEBI:60240"/>
        <label>1</label>
    </ligand>
</feature>
<dbReference type="OrthoDB" id="9802055at2"/>
<gene>
    <name evidence="6 9" type="primary">map</name>
    <name evidence="9" type="ORF">FRZ44_36540</name>
</gene>
<dbReference type="SUPFAM" id="SSF55920">
    <property type="entry name" value="Creatinase/aminopeptidase"/>
    <property type="match status" value="1"/>
</dbReference>
<evidence type="ECO:0000259" key="8">
    <source>
        <dbReference type="Pfam" id="PF00557"/>
    </source>
</evidence>
<keyword evidence="4 6" id="KW-0479">Metal-binding</keyword>
<dbReference type="EC" id="3.4.11.18" evidence="6 7"/>
<protein>
    <recommendedName>
        <fullName evidence="6 7">Methionine aminopeptidase</fullName>
        <shortName evidence="6">MAP</shortName>
        <shortName evidence="6">MetAP</shortName>
        <ecNumber evidence="6 7">3.4.11.18</ecNumber>
    </recommendedName>
    <alternativeName>
        <fullName evidence="6">Peptidase M</fullName>
    </alternativeName>
</protein>
<dbReference type="GO" id="GO:0070006">
    <property type="term" value="F:metalloaminopeptidase activity"/>
    <property type="evidence" value="ECO:0007669"/>
    <property type="project" value="UniProtKB-UniRule"/>
</dbReference>
<dbReference type="PANTHER" id="PTHR43330">
    <property type="entry name" value="METHIONINE AMINOPEPTIDASE"/>
    <property type="match status" value="1"/>
</dbReference>
<dbReference type="KEGG" id="htq:FRZ44_36540"/>
<feature type="binding site" evidence="6">
    <location>
        <position position="92"/>
    </location>
    <ligand>
        <name>substrate</name>
    </ligand>
</feature>
<proteinExistence type="inferred from homology"/>
<sequence length="274" mass="30124">MTPNDVAHDWRPEERRIKIHGPEDFAGMRVAGRLAAETLDFIAPHVVPGVTTGELDRLCHDFIVGHGAIPAPLNYRGFPKSICTSINHVVCHGIPGDKKLMNGDILNIDVTTIVDGWHGDTNRMFYVGETGVKARRLCEVTYEAMMRGIEVVRPGATLGDIGHAIQSFAEGHRYSVVRDFCGHGIGRVFHDAPSVLHFGRKGSGPALREGMFFTIEPMINAGRFEVKLLDDGWTAVTRDRSLSAQFEHSIGVTANGFEIFTLSPKGWNQPPFPA</sequence>
<name>A0A5J6MLV1_9PROT</name>
<feature type="domain" description="Peptidase M24" evidence="8">
    <location>
        <begin position="27"/>
        <end position="253"/>
    </location>
</feature>
<dbReference type="RefSeq" id="WP_151178516.1">
    <property type="nucleotide sequence ID" value="NZ_CP042906.1"/>
</dbReference>
<dbReference type="GO" id="GO:0006508">
    <property type="term" value="P:proteolysis"/>
    <property type="evidence" value="ECO:0007669"/>
    <property type="project" value="UniProtKB-KW"/>
</dbReference>
<comment type="subunit">
    <text evidence="6">Monomer.</text>
</comment>
<feature type="binding site" evidence="6">
    <location>
        <position position="109"/>
    </location>
    <ligand>
        <name>a divalent metal cation</name>
        <dbReference type="ChEBI" id="CHEBI:60240"/>
        <label>1</label>
    </ligand>
</feature>
<comment type="cofactor">
    <cofactor evidence="6">
        <name>Co(2+)</name>
        <dbReference type="ChEBI" id="CHEBI:48828"/>
    </cofactor>
    <cofactor evidence="6">
        <name>Zn(2+)</name>
        <dbReference type="ChEBI" id="CHEBI:29105"/>
    </cofactor>
    <cofactor evidence="6">
        <name>Mn(2+)</name>
        <dbReference type="ChEBI" id="CHEBI:29035"/>
    </cofactor>
    <cofactor evidence="6">
        <name>Fe(2+)</name>
        <dbReference type="ChEBI" id="CHEBI:29033"/>
    </cofactor>
    <text evidence="6">Binds 2 divalent metal cations per subunit. Has a high-affinity and a low affinity metal-binding site. The true nature of the physiological cofactor is under debate. The enzyme is active with cobalt, zinc, manganese or divalent iron ions. Most likely, methionine aminopeptidases function as mononuclear Fe(2+)-metalloproteases under physiological conditions, and the catalytically relevant metal-binding site has been assigned to the histidine-containing high-affinity site.</text>
</comment>
<dbReference type="AlphaFoldDB" id="A0A5J6MLV1"/>
<keyword evidence="5 6" id="KW-0378">Hydrolase</keyword>
<evidence type="ECO:0000256" key="7">
    <source>
        <dbReference type="RuleBase" id="RU003653"/>
    </source>
</evidence>
<evidence type="ECO:0000256" key="4">
    <source>
        <dbReference type="ARBA" id="ARBA00022723"/>
    </source>
</evidence>
<dbReference type="InterPro" id="IPR002467">
    <property type="entry name" value="Pept_M24A_MAP1"/>
</dbReference>
<dbReference type="HAMAP" id="MF_01974">
    <property type="entry name" value="MetAP_1"/>
    <property type="match status" value="1"/>
</dbReference>
<feature type="binding site" evidence="6">
    <location>
        <position position="190"/>
    </location>
    <ligand>
        <name>substrate</name>
    </ligand>
</feature>
<dbReference type="EMBL" id="CP042906">
    <property type="protein sequence ID" value="QEX18349.1"/>
    <property type="molecule type" value="Genomic_DNA"/>
</dbReference>
<comment type="function">
    <text evidence="1 6">Removes the N-terminal methionine from nascent proteins. The N-terminal methionine is often cleaved when the second residue in the primary sequence is small and uncharged (Met-Ala-, Cys, Gly, Pro, Ser, Thr, or Val). Requires deformylation of the N(alpha)-formylated initiator methionine before it can be hydrolyzed.</text>
</comment>
<dbReference type="Pfam" id="PF00557">
    <property type="entry name" value="Peptidase_M24"/>
    <property type="match status" value="1"/>
</dbReference>
<keyword evidence="3 6" id="KW-0645">Protease</keyword>
<evidence type="ECO:0000256" key="5">
    <source>
        <dbReference type="ARBA" id="ARBA00022801"/>
    </source>
</evidence>
<dbReference type="NCBIfam" id="TIGR00500">
    <property type="entry name" value="met_pdase_I"/>
    <property type="match status" value="1"/>
</dbReference>
<dbReference type="Gene3D" id="3.90.230.10">
    <property type="entry name" value="Creatinase/methionine aminopeptidase superfamily"/>
    <property type="match status" value="1"/>
</dbReference>
<evidence type="ECO:0000256" key="6">
    <source>
        <dbReference type="HAMAP-Rule" id="MF_01974"/>
    </source>
</evidence>
<dbReference type="InterPro" id="IPR000994">
    <property type="entry name" value="Pept_M24"/>
</dbReference>
<evidence type="ECO:0000256" key="3">
    <source>
        <dbReference type="ARBA" id="ARBA00022670"/>
    </source>
</evidence>